<proteinExistence type="inferred from homology"/>
<dbReference type="Pfam" id="PF00933">
    <property type="entry name" value="Glyco_hydro_3"/>
    <property type="match status" value="1"/>
</dbReference>
<dbReference type="InterPro" id="IPR019800">
    <property type="entry name" value="Glyco_hydro_3_AS"/>
</dbReference>
<dbReference type="PANTHER" id="PTHR30480:SF16">
    <property type="entry name" value="GLYCOSIDE HYDROLASE FAMILY 3 DOMAIN PROTEIN"/>
    <property type="match status" value="1"/>
</dbReference>
<gene>
    <name evidence="5" type="ORF">AB3X52_00105</name>
</gene>
<keyword evidence="6" id="KW-1185">Reference proteome</keyword>
<dbReference type="InterPro" id="IPR050226">
    <property type="entry name" value="NagZ_Beta-hexosaminidase"/>
</dbReference>
<evidence type="ECO:0000256" key="2">
    <source>
        <dbReference type="ARBA" id="ARBA00022801"/>
    </source>
</evidence>
<reference evidence="5 6" key="1">
    <citation type="submission" date="2024-07" db="EMBL/GenBank/DDBJ databases">
        <authorList>
            <person name="Lee S."/>
            <person name="Kang M."/>
        </authorList>
    </citation>
    <scope>NUCLEOTIDE SEQUENCE [LARGE SCALE GENOMIC DNA]</scope>
    <source>
        <strain evidence="5 6">DS6</strain>
    </source>
</reference>
<protein>
    <submittedName>
        <fullName evidence="5">Glycoside hydrolase family 3 N-terminal domain-containing protein</fullName>
    </submittedName>
</protein>
<dbReference type="EMBL" id="JBFPJR010000001">
    <property type="protein sequence ID" value="MEX0426004.1"/>
    <property type="molecule type" value="Genomic_DNA"/>
</dbReference>
<evidence type="ECO:0000256" key="3">
    <source>
        <dbReference type="ARBA" id="ARBA00023295"/>
    </source>
</evidence>
<organism evidence="5 6">
    <name type="scientific">Nocardioides eburneus</name>
    <dbReference type="NCBI Taxonomy" id="3231482"/>
    <lineage>
        <taxon>Bacteria</taxon>
        <taxon>Bacillati</taxon>
        <taxon>Actinomycetota</taxon>
        <taxon>Actinomycetes</taxon>
        <taxon>Propionibacteriales</taxon>
        <taxon>Nocardioidaceae</taxon>
        <taxon>Nocardioides</taxon>
    </lineage>
</organism>
<dbReference type="Proteomes" id="UP001556631">
    <property type="component" value="Unassembled WGS sequence"/>
</dbReference>
<comment type="similarity">
    <text evidence="1">Belongs to the glycosyl hydrolase 3 family.</text>
</comment>
<dbReference type="Gene3D" id="3.20.20.300">
    <property type="entry name" value="Glycoside hydrolase, family 3, N-terminal domain"/>
    <property type="match status" value="1"/>
</dbReference>
<evidence type="ECO:0000256" key="1">
    <source>
        <dbReference type="ARBA" id="ARBA00005336"/>
    </source>
</evidence>
<keyword evidence="3" id="KW-0326">Glycosidase</keyword>
<keyword evidence="2 5" id="KW-0378">Hydrolase</keyword>
<dbReference type="SUPFAM" id="SSF51445">
    <property type="entry name" value="(Trans)glycosidases"/>
    <property type="match status" value="1"/>
</dbReference>
<dbReference type="InterPro" id="IPR036962">
    <property type="entry name" value="Glyco_hydro_3_N_sf"/>
</dbReference>
<dbReference type="PROSITE" id="PS00775">
    <property type="entry name" value="GLYCOSYL_HYDROL_F3"/>
    <property type="match status" value="1"/>
</dbReference>
<evidence type="ECO:0000259" key="4">
    <source>
        <dbReference type="Pfam" id="PF00933"/>
    </source>
</evidence>
<dbReference type="PANTHER" id="PTHR30480">
    <property type="entry name" value="BETA-HEXOSAMINIDASE-RELATED"/>
    <property type="match status" value="1"/>
</dbReference>
<feature type="domain" description="Glycoside hydrolase family 3 N-terminal" evidence="4">
    <location>
        <begin position="38"/>
        <end position="332"/>
    </location>
</feature>
<dbReference type="RefSeq" id="WP_367990533.1">
    <property type="nucleotide sequence ID" value="NZ_JBFPJR010000001.1"/>
</dbReference>
<evidence type="ECO:0000313" key="6">
    <source>
        <dbReference type="Proteomes" id="UP001556631"/>
    </source>
</evidence>
<dbReference type="GO" id="GO:0016787">
    <property type="term" value="F:hydrolase activity"/>
    <property type="evidence" value="ECO:0007669"/>
    <property type="project" value="UniProtKB-KW"/>
</dbReference>
<name>A0ABV3SU75_9ACTN</name>
<accession>A0ABV3SU75</accession>
<evidence type="ECO:0000313" key="5">
    <source>
        <dbReference type="EMBL" id="MEX0426004.1"/>
    </source>
</evidence>
<sequence>MPTATVLATQQRDVATLALGVLMPSFRGTTLPADYAALLAEGLGGICLFGTNTAAGPASVRALTDAIHAVRPGAVVAVDEEGGDVTRLHAAQGSPVLGPAALGAVDDLGLTRATGRAVGLDLAAAGIDLDLAPVADVNSNPDNPVIGTRSFSADAAPAAAHVAAWVEGLRSAGVAACAKHFPGHGDTGQDSHLELPTLDVPLAVMAERELVPFAAAVEAGVAAVMTGHIVVPALDPDLPGTLSAPVLGLLRERLGFRGVIVSDALDMAGASGGRGIPEAAVLSLVAGADLLCVGPAKPAALVREIQAAIVAAVADGRLARERLEEAAGRVETCQGTWRDVRGDSPRHVTISPVSRGNAALDPAQVAGARRALRIEGTLPDLQGAMVVTVPTTANVAVGEVPWGLEPDAIARVGEEPPPAVTAAQAEGRPLIVQVRDAHRRPEVGALLAALAPAVVVEWGWPGAYDGGRICPHGWSRPGAVAVTEALRAAGWGR</sequence>
<dbReference type="InterPro" id="IPR001764">
    <property type="entry name" value="Glyco_hydro_3_N"/>
</dbReference>
<comment type="caution">
    <text evidence="5">The sequence shown here is derived from an EMBL/GenBank/DDBJ whole genome shotgun (WGS) entry which is preliminary data.</text>
</comment>
<dbReference type="InterPro" id="IPR017853">
    <property type="entry name" value="GH"/>
</dbReference>